<dbReference type="Pfam" id="PF01501">
    <property type="entry name" value="Glyco_transf_8"/>
    <property type="match status" value="1"/>
</dbReference>
<reference evidence="1 2" key="1">
    <citation type="submission" date="2020-02" db="EMBL/GenBank/DDBJ databases">
        <title>Draft genome sequence of Lactococcus sp. Hs20B0-1.</title>
        <authorList>
            <person name="Noda S."/>
            <person name="Yuki M."/>
            <person name="Ohkuma M."/>
        </authorList>
    </citation>
    <scope>NUCLEOTIDE SEQUENCE [LARGE SCALE GENOMIC DNA]</scope>
    <source>
        <strain evidence="1 2">Hs20B0-1</strain>
    </source>
</reference>
<dbReference type="GO" id="GO:0016757">
    <property type="term" value="F:glycosyltransferase activity"/>
    <property type="evidence" value="ECO:0007669"/>
    <property type="project" value="InterPro"/>
</dbReference>
<dbReference type="Gene3D" id="3.90.550.10">
    <property type="entry name" value="Spore Coat Polysaccharide Biosynthesis Protein SpsA, Chain A"/>
    <property type="match status" value="1"/>
</dbReference>
<dbReference type="InterPro" id="IPR029044">
    <property type="entry name" value="Nucleotide-diphossugar_trans"/>
</dbReference>
<keyword evidence="2" id="KW-1185">Reference proteome</keyword>
<proteinExistence type="predicted"/>
<dbReference type="SUPFAM" id="SSF53448">
    <property type="entry name" value="Nucleotide-diphospho-sugar transferases"/>
    <property type="match status" value="1"/>
</dbReference>
<dbReference type="AlphaFoldDB" id="A0A6A0B8Z0"/>
<organism evidence="1 2">
    <name type="scientific">Pseudolactococcus insecticola</name>
    <dbReference type="NCBI Taxonomy" id="2709158"/>
    <lineage>
        <taxon>Bacteria</taxon>
        <taxon>Bacillati</taxon>
        <taxon>Bacillota</taxon>
        <taxon>Bacilli</taxon>
        <taxon>Lactobacillales</taxon>
        <taxon>Streptococcaceae</taxon>
        <taxon>Pseudolactococcus</taxon>
    </lineage>
</organism>
<dbReference type="InterPro" id="IPR002495">
    <property type="entry name" value="Glyco_trans_8"/>
</dbReference>
<accession>A0A6A0B8Z0</accession>
<name>A0A6A0B8Z0_9LACT</name>
<comment type="caution">
    <text evidence="1">The sequence shown here is derived from an EMBL/GenBank/DDBJ whole genome shotgun (WGS) entry which is preliminary data.</text>
</comment>
<dbReference type="EMBL" id="BLLH01000002">
    <property type="protein sequence ID" value="GFH40307.1"/>
    <property type="molecule type" value="Genomic_DNA"/>
</dbReference>
<sequence>MIEKKQINLIGKGDSGYFSQAPTFLTNFFELHKAYDITFYAFSDYISDEYLADMQKIAAHYGQKVVYTQIDQEEFAYLKDYDVSEMFSIWPIQVYYPLLAGKYLPDTVDRAMSFDFDITFFDDISDVYFEAFEDNYIIGASEVPGRTDSHISHDLMRRGKLINGGAIILNVAKMRSDGIDDAYYHQFVDKAAQLDKFYFAGHMVSFYSEQGLEAYAFANQIKVLQDDRILLMFSLPERHNQSPIVHLLAPEYRSHKAELQDVLASPDAKYIYNYQRYKLMSQMILENLSAEDVFEKFDTAILKGIEHPDFILAPQWYQRFWQRVSSDYLTAYVAKDISDIGRLNFRFSDQFQKKSSEYQVSLTVEANGTIADFGLVAFYKTGKAQRAQRMDSKTVEKGIVTTLKAKLNFAQHDYVGVGFSNYTVPLGTRIDIIDLTLERL</sequence>
<dbReference type="Proteomes" id="UP000475928">
    <property type="component" value="Unassembled WGS sequence"/>
</dbReference>
<evidence type="ECO:0000313" key="1">
    <source>
        <dbReference type="EMBL" id="GFH40307.1"/>
    </source>
</evidence>
<dbReference type="RefSeq" id="WP_172355700.1">
    <property type="nucleotide sequence ID" value="NZ_BLLH01000002.1"/>
</dbReference>
<evidence type="ECO:0000313" key="2">
    <source>
        <dbReference type="Proteomes" id="UP000475928"/>
    </source>
</evidence>
<gene>
    <name evidence="1" type="ORF">Hs20B_07050</name>
</gene>
<evidence type="ECO:0008006" key="3">
    <source>
        <dbReference type="Google" id="ProtNLM"/>
    </source>
</evidence>
<protein>
    <recommendedName>
        <fullName evidence="3">Glycosyl transferase</fullName>
    </recommendedName>
</protein>